<feature type="compositionally biased region" description="Basic and acidic residues" evidence="1">
    <location>
        <begin position="213"/>
        <end position="224"/>
    </location>
</feature>
<feature type="compositionally biased region" description="Basic and acidic residues" evidence="1">
    <location>
        <begin position="153"/>
        <end position="167"/>
    </location>
</feature>
<feature type="region of interest" description="Disordered" evidence="1">
    <location>
        <begin position="1"/>
        <end position="21"/>
    </location>
</feature>
<evidence type="ECO:0000256" key="1">
    <source>
        <dbReference type="SAM" id="MobiDB-lite"/>
    </source>
</evidence>
<feature type="compositionally biased region" description="Polar residues" evidence="1">
    <location>
        <begin position="678"/>
        <end position="687"/>
    </location>
</feature>
<feature type="compositionally biased region" description="Polar residues" evidence="1">
    <location>
        <begin position="252"/>
        <end position="271"/>
    </location>
</feature>
<accession>A0A7J7KIX9</accession>
<feature type="compositionally biased region" description="Basic and acidic residues" evidence="1">
    <location>
        <begin position="50"/>
        <end position="105"/>
    </location>
</feature>
<protein>
    <submittedName>
        <fullName evidence="2">Uncharacterized protein</fullName>
    </submittedName>
</protein>
<feature type="compositionally biased region" description="Polar residues" evidence="1">
    <location>
        <begin position="1"/>
        <end position="12"/>
    </location>
</feature>
<dbReference type="Proteomes" id="UP000593567">
    <property type="component" value="Unassembled WGS sequence"/>
</dbReference>
<feature type="compositionally biased region" description="Basic and acidic residues" evidence="1">
    <location>
        <begin position="285"/>
        <end position="319"/>
    </location>
</feature>
<feature type="compositionally biased region" description="Basic and acidic residues" evidence="1">
    <location>
        <begin position="363"/>
        <end position="383"/>
    </location>
</feature>
<feature type="compositionally biased region" description="Polar residues" evidence="1">
    <location>
        <begin position="388"/>
        <end position="399"/>
    </location>
</feature>
<dbReference type="AlphaFoldDB" id="A0A7J7KIX9"/>
<feature type="compositionally biased region" description="Basic and acidic residues" evidence="1">
    <location>
        <begin position="403"/>
        <end position="420"/>
    </location>
</feature>
<feature type="compositionally biased region" description="Polar residues" evidence="1">
    <location>
        <begin position="586"/>
        <end position="597"/>
    </location>
</feature>
<keyword evidence="3" id="KW-1185">Reference proteome</keyword>
<feature type="compositionally biased region" description="Polar residues" evidence="1">
    <location>
        <begin position="446"/>
        <end position="457"/>
    </location>
</feature>
<evidence type="ECO:0000313" key="3">
    <source>
        <dbReference type="Proteomes" id="UP000593567"/>
    </source>
</evidence>
<feature type="compositionally biased region" description="Basic and acidic residues" evidence="1">
    <location>
        <begin position="328"/>
        <end position="354"/>
    </location>
</feature>
<evidence type="ECO:0000313" key="2">
    <source>
        <dbReference type="EMBL" id="KAF6037854.1"/>
    </source>
</evidence>
<feature type="compositionally biased region" description="Polar residues" evidence="1">
    <location>
        <begin position="630"/>
        <end position="656"/>
    </location>
</feature>
<feature type="compositionally biased region" description="Polar residues" evidence="1">
    <location>
        <begin position="115"/>
        <end position="142"/>
    </location>
</feature>
<feature type="compositionally biased region" description="Basic and acidic residues" evidence="1">
    <location>
        <begin position="557"/>
        <end position="571"/>
    </location>
</feature>
<organism evidence="2 3">
    <name type="scientific">Bugula neritina</name>
    <name type="common">Brown bryozoan</name>
    <name type="synonym">Sertularia neritina</name>
    <dbReference type="NCBI Taxonomy" id="10212"/>
    <lineage>
        <taxon>Eukaryota</taxon>
        <taxon>Metazoa</taxon>
        <taxon>Spiralia</taxon>
        <taxon>Lophotrochozoa</taxon>
        <taxon>Bryozoa</taxon>
        <taxon>Gymnolaemata</taxon>
        <taxon>Cheilostomatida</taxon>
        <taxon>Flustrina</taxon>
        <taxon>Buguloidea</taxon>
        <taxon>Bugulidae</taxon>
        <taxon>Bugula</taxon>
    </lineage>
</organism>
<feature type="compositionally biased region" description="Basic and acidic residues" evidence="1">
    <location>
        <begin position="487"/>
        <end position="496"/>
    </location>
</feature>
<reference evidence="2" key="1">
    <citation type="submission" date="2020-06" db="EMBL/GenBank/DDBJ databases">
        <title>Draft genome of Bugula neritina, a colonial animal packing powerful symbionts and potential medicines.</title>
        <authorList>
            <person name="Rayko M."/>
        </authorList>
    </citation>
    <scope>NUCLEOTIDE SEQUENCE [LARGE SCALE GENOMIC DNA]</scope>
    <source>
        <strain evidence="2">Kwan_BN1</strain>
    </source>
</reference>
<proteinExistence type="predicted"/>
<feature type="compositionally biased region" description="Basic and acidic residues" evidence="1">
    <location>
        <begin position="607"/>
        <end position="618"/>
    </location>
</feature>
<comment type="caution">
    <text evidence="2">The sequence shown here is derived from an EMBL/GenBank/DDBJ whole genome shotgun (WGS) entry which is preliminary data.</text>
</comment>
<sequence length="687" mass="74319">MCTSPSDKTISPATLKEKAPVTQDILPKQLDEQELAVKVEPKIIVTEAPQQKEKLDQLKSLEPAEKSTDKTSNGKESKSQSHIKQEQNPKSDVPKSKEATIKELTQDPIEIEAPANQTKVCKSTPTNDVETPNQLVNVSNKPDVSLPPAPGKKPSEAEQPKIEEQKIQQEPSKPEIISGNLKTAEIISDKGSQPAQQPMLVVDDQQTPAPNDKPQELKSAEEPSTKIQVENSGSRSLPEQLASENVKLEISPESTAVTQSDSANEQAVQLSKNDEQSLETIKPSIETKKSATEVDKPVVEVVETDKPEVENGKEAKETIEPVATIDKPAAEADKSAVKNDKPEVENGKGAKETIEPVATIDKPATEADKSTVKNDEPAVRTDEPAVETNEQAMESNNQAAEAVKSDKPEIKNSEEAKETNETVVAVDKPATKIDEKAVGTVEPAAESNNPAVDTNNAAAEVNKPPVESGISAVIADKPEVEPPTTEIENKTKESYETKAANTQKATEPSNVQEPKPVEAMLAIKAKPEEQNEKEKQEQNVQAQEKIVLEKQNQINEVKLKETAPQETKQELTEEPGAPKPKEMDNTEPSSTDEQCSSKAAIPAEHQLAIKKEESKVAEEASTSSAETHVQIATDSQPANDLQQVHVSPPNAITNDVSKLETMGNPEQLAESAEVDNVENGQAEKQSQ</sequence>
<feature type="region of interest" description="Disordered" evidence="1">
    <location>
        <begin position="40"/>
        <end position="687"/>
    </location>
</feature>
<dbReference type="EMBL" id="VXIV02000505">
    <property type="protein sequence ID" value="KAF6037854.1"/>
    <property type="molecule type" value="Genomic_DNA"/>
</dbReference>
<feature type="compositionally biased region" description="Polar residues" evidence="1">
    <location>
        <begin position="225"/>
        <end position="237"/>
    </location>
</feature>
<feature type="compositionally biased region" description="Polar residues" evidence="1">
    <location>
        <begin position="499"/>
        <end position="512"/>
    </location>
</feature>
<feature type="compositionally biased region" description="Basic and acidic residues" evidence="1">
    <location>
        <begin position="525"/>
        <end position="537"/>
    </location>
</feature>
<gene>
    <name evidence="2" type="ORF">EB796_003841</name>
</gene>
<name>A0A7J7KIX9_BUGNE</name>